<evidence type="ECO:0000313" key="3">
    <source>
        <dbReference type="EMBL" id="AZS16273.1"/>
    </source>
</evidence>
<dbReference type="KEGG" id="plut:EI981_18695"/>
<evidence type="ECO:0000259" key="2">
    <source>
        <dbReference type="Pfam" id="PF01966"/>
    </source>
</evidence>
<dbReference type="CDD" id="cd00077">
    <property type="entry name" value="HDc"/>
    <property type="match status" value="1"/>
</dbReference>
<gene>
    <name evidence="3" type="ORF">EI981_18695</name>
</gene>
<dbReference type="OrthoDB" id="9805698at2"/>
<dbReference type="InterPro" id="IPR050124">
    <property type="entry name" value="tRNA_CCA-adding_enzyme"/>
</dbReference>
<protein>
    <submittedName>
        <fullName evidence="3">HDIG domain-containing protein</fullName>
    </submittedName>
</protein>
<name>A0A3S9V137_9BACL</name>
<keyword evidence="4" id="KW-1185">Reference proteome</keyword>
<organism evidence="3 4">
    <name type="scientific">Paenibacillus lutimineralis</name>
    <dbReference type="NCBI Taxonomy" id="2707005"/>
    <lineage>
        <taxon>Bacteria</taxon>
        <taxon>Bacillati</taxon>
        <taxon>Bacillota</taxon>
        <taxon>Bacilli</taxon>
        <taxon>Bacillales</taxon>
        <taxon>Paenibacillaceae</taxon>
        <taxon>Paenibacillus</taxon>
    </lineage>
</organism>
<dbReference type="Proteomes" id="UP000270678">
    <property type="component" value="Chromosome"/>
</dbReference>
<accession>A0A3S9V137</accession>
<reference evidence="4" key="1">
    <citation type="submission" date="2018-12" db="EMBL/GenBank/DDBJ databases">
        <title>Complete genome sequence of Paenibacillus sp. MBLB1234.</title>
        <authorList>
            <person name="Nam Y.-D."/>
            <person name="Kang J."/>
            <person name="Chung W.-H."/>
            <person name="Park Y.S."/>
        </authorList>
    </citation>
    <scope>NUCLEOTIDE SEQUENCE [LARGE SCALE GENOMIC DNA]</scope>
    <source>
        <strain evidence="4">MBLB1234</strain>
    </source>
</reference>
<dbReference type="GO" id="GO:0000166">
    <property type="term" value="F:nucleotide binding"/>
    <property type="evidence" value="ECO:0007669"/>
    <property type="project" value="UniProtKB-KW"/>
</dbReference>
<dbReference type="NCBIfam" id="TIGR00277">
    <property type="entry name" value="HDIG"/>
    <property type="match status" value="1"/>
</dbReference>
<feature type="domain" description="HD" evidence="2">
    <location>
        <begin position="59"/>
        <end position="133"/>
    </location>
</feature>
<dbReference type="Pfam" id="PF01966">
    <property type="entry name" value="HD"/>
    <property type="match status" value="1"/>
</dbReference>
<dbReference type="PANTHER" id="PTHR47545:SF2">
    <property type="entry name" value="CC-ADDING TRNA NUCLEOTIDYLTRANSFERASE"/>
    <property type="match status" value="1"/>
</dbReference>
<sequence>MKKGLERLENSLRERLETILLTNENIASAEEELLSIIPELIVCKDCEQHMPAHRLPVLLHTYEVVDGVRKDLALKLAALFHDIGKPYTKVTRDGVDSFKGHEEISVILGDFILQRLGFDDTIRREVGMLVKYHDTELFPGQESIDDITSKIGIELVLPLLELQLSDLLAHSEQKVKALLPQREDTLKFFLSSVGSKL</sequence>
<evidence type="ECO:0000256" key="1">
    <source>
        <dbReference type="ARBA" id="ARBA00022741"/>
    </source>
</evidence>
<keyword evidence="1" id="KW-0547">Nucleotide-binding</keyword>
<evidence type="ECO:0000313" key="4">
    <source>
        <dbReference type="Proteomes" id="UP000270678"/>
    </source>
</evidence>
<dbReference type="InterPro" id="IPR006675">
    <property type="entry name" value="HDIG_dom"/>
</dbReference>
<dbReference type="Gene3D" id="1.10.3090.10">
    <property type="entry name" value="cca-adding enzyme, domain 2"/>
    <property type="match status" value="1"/>
</dbReference>
<dbReference type="AlphaFoldDB" id="A0A3S9V137"/>
<dbReference type="EMBL" id="CP034346">
    <property type="protein sequence ID" value="AZS16273.1"/>
    <property type="molecule type" value="Genomic_DNA"/>
</dbReference>
<dbReference type="PANTHER" id="PTHR47545">
    <property type="entry name" value="MULTIFUNCTIONAL CCA PROTEIN"/>
    <property type="match status" value="1"/>
</dbReference>
<proteinExistence type="predicted"/>
<dbReference type="InterPro" id="IPR006674">
    <property type="entry name" value="HD_domain"/>
</dbReference>
<dbReference type="InterPro" id="IPR003607">
    <property type="entry name" value="HD/PDEase_dom"/>
</dbReference>
<dbReference type="SUPFAM" id="SSF109604">
    <property type="entry name" value="HD-domain/PDEase-like"/>
    <property type="match status" value="1"/>
</dbReference>